<protein>
    <submittedName>
        <fullName evidence="1">Uncharacterized protein</fullName>
    </submittedName>
</protein>
<accession>A0A0F8ZN80</accession>
<reference evidence="1" key="1">
    <citation type="journal article" date="2015" name="Nature">
        <title>Complex archaea that bridge the gap between prokaryotes and eukaryotes.</title>
        <authorList>
            <person name="Spang A."/>
            <person name="Saw J.H."/>
            <person name="Jorgensen S.L."/>
            <person name="Zaremba-Niedzwiedzka K."/>
            <person name="Martijn J."/>
            <person name="Lind A.E."/>
            <person name="van Eijk R."/>
            <person name="Schleper C."/>
            <person name="Guy L."/>
            <person name="Ettema T.J."/>
        </authorList>
    </citation>
    <scope>NUCLEOTIDE SEQUENCE</scope>
</reference>
<dbReference type="AlphaFoldDB" id="A0A0F8ZN80"/>
<name>A0A0F8ZN80_9ZZZZ</name>
<feature type="non-terminal residue" evidence="1">
    <location>
        <position position="1"/>
    </location>
</feature>
<organism evidence="1">
    <name type="scientific">marine sediment metagenome</name>
    <dbReference type="NCBI Taxonomy" id="412755"/>
    <lineage>
        <taxon>unclassified sequences</taxon>
        <taxon>metagenomes</taxon>
        <taxon>ecological metagenomes</taxon>
    </lineage>
</organism>
<sequence>FRRSLRCTPGFVGAGVKRVGEGEKGRPDY</sequence>
<evidence type="ECO:0000313" key="1">
    <source>
        <dbReference type="EMBL" id="KKK87430.1"/>
    </source>
</evidence>
<proteinExistence type="predicted"/>
<gene>
    <name evidence="1" type="ORF">LCGC14_2753340</name>
</gene>
<comment type="caution">
    <text evidence="1">The sequence shown here is derived from an EMBL/GenBank/DDBJ whole genome shotgun (WGS) entry which is preliminary data.</text>
</comment>
<dbReference type="EMBL" id="LAZR01050407">
    <property type="protein sequence ID" value="KKK87430.1"/>
    <property type="molecule type" value="Genomic_DNA"/>
</dbReference>